<organism evidence="5 6">
    <name type="scientific">Trichonephila inaurata madagascariensis</name>
    <dbReference type="NCBI Taxonomy" id="2747483"/>
    <lineage>
        <taxon>Eukaryota</taxon>
        <taxon>Metazoa</taxon>
        <taxon>Ecdysozoa</taxon>
        <taxon>Arthropoda</taxon>
        <taxon>Chelicerata</taxon>
        <taxon>Arachnida</taxon>
        <taxon>Araneae</taxon>
        <taxon>Araneomorphae</taxon>
        <taxon>Entelegynae</taxon>
        <taxon>Araneoidea</taxon>
        <taxon>Nephilidae</taxon>
        <taxon>Trichonephila</taxon>
        <taxon>Trichonephila inaurata</taxon>
    </lineage>
</organism>
<dbReference type="InterPro" id="IPR001611">
    <property type="entry name" value="Leu-rich_rpt"/>
</dbReference>
<keyword evidence="3" id="KW-0677">Repeat</keyword>
<evidence type="ECO:0000256" key="1">
    <source>
        <dbReference type="ARBA" id="ARBA00022614"/>
    </source>
</evidence>
<dbReference type="InterPro" id="IPR050541">
    <property type="entry name" value="LRR_TM_domain-containing"/>
</dbReference>
<dbReference type="SUPFAM" id="SSF52058">
    <property type="entry name" value="L domain-like"/>
    <property type="match status" value="1"/>
</dbReference>
<evidence type="ECO:0000256" key="3">
    <source>
        <dbReference type="ARBA" id="ARBA00022737"/>
    </source>
</evidence>
<comment type="caution">
    <text evidence="5">The sequence shown here is derived from an EMBL/GenBank/DDBJ whole genome shotgun (WGS) entry which is preliminary data.</text>
</comment>
<evidence type="ECO:0000313" key="6">
    <source>
        <dbReference type="Proteomes" id="UP000886998"/>
    </source>
</evidence>
<name>A0A8X6X5W7_9ARAC</name>
<dbReference type="GO" id="GO:0005886">
    <property type="term" value="C:plasma membrane"/>
    <property type="evidence" value="ECO:0007669"/>
    <property type="project" value="TreeGrafter"/>
</dbReference>
<evidence type="ECO:0000256" key="4">
    <source>
        <dbReference type="SAM" id="SignalP"/>
    </source>
</evidence>
<sequence>MFEIRIVLIFLFFGYSDASQVCPPIEDIRPCKCLQQGSFIQAHCAGISTLDELKNAVRRFHGTKFFSFDISNSIFDYLPYNIFENVTMRYLSISKSNISRIGNLGDPQFEGLETSLESLIITETFTRTYPFAYVFMDHLKALKTIELRKNHVEVLHNEWFKNGLPDLEIIRFVECKIRRVGYRALQRLTNLKIIDLSDNTINYIPRTAFPGQPVPPGRLSFNWNPHYLVALLMHLLCFSLLFLEQKFHSGQKVNNVTNLDTENYSEHIERILRVQEWINNLNMEVTTTDSEIVETSTSTLNEYLENLSEKNSSHDAVLIEYDSTVAASPEEIRVVQLPNDFEEMAIDCKKPKKIGKSSVRRNVLTSLSEDFFSDMPNLRIVNLELNEFITIDRAIWGNVWDHLKFVNIDYNPLVCDAKIKWIYEKKEDLKRKLVALCYKPFTLFERELHTLKMEDLK</sequence>
<dbReference type="OrthoDB" id="676979at2759"/>
<dbReference type="Proteomes" id="UP000886998">
    <property type="component" value="Unassembled WGS sequence"/>
</dbReference>
<keyword evidence="1" id="KW-0433">Leucine-rich repeat</keyword>
<dbReference type="EMBL" id="BMAV01005975">
    <property type="protein sequence ID" value="GFY47495.1"/>
    <property type="molecule type" value="Genomic_DNA"/>
</dbReference>
<protein>
    <submittedName>
        <fullName evidence="5">Uncharacterized protein</fullName>
    </submittedName>
</protein>
<accession>A0A8X6X5W7</accession>
<dbReference type="PANTHER" id="PTHR24369:SF210">
    <property type="entry name" value="CHAOPTIN-RELATED"/>
    <property type="match status" value="1"/>
</dbReference>
<evidence type="ECO:0000313" key="5">
    <source>
        <dbReference type="EMBL" id="GFY47495.1"/>
    </source>
</evidence>
<keyword evidence="6" id="KW-1185">Reference proteome</keyword>
<dbReference type="Pfam" id="PF13855">
    <property type="entry name" value="LRR_8"/>
    <property type="match status" value="1"/>
</dbReference>
<dbReference type="InterPro" id="IPR003591">
    <property type="entry name" value="Leu-rich_rpt_typical-subtyp"/>
</dbReference>
<feature type="chain" id="PRO_5036462505" evidence="4">
    <location>
        <begin position="19"/>
        <end position="457"/>
    </location>
</feature>
<reference evidence="5" key="1">
    <citation type="submission" date="2020-08" db="EMBL/GenBank/DDBJ databases">
        <title>Multicomponent nature underlies the extraordinary mechanical properties of spider dragline silk.</title>
        <authorList>
            <person name="Kono N."/>
            <person name="Nakamura H."/>
            <person name="Mori M."/>
            <person name="Yoshida Y."/>
            <person name="Ohtoshi R."/>
            <person name="Malay A.D."/>
            <person name="Moran D.A.P."/>
            <person name="Tomita M."/>
            <person name="Numata K."/>
            <person name="Arakawa K."/>
        </authorList>
    </citation>
    <scope>NUCLEOTIDE SEQUENCE</scope>
</reference>
<evidence type="ECO:0000256" key="2">
    <source>
        <dbReference type="ARBA" id="ARBA00022729"/>
    </source>
</evidence>
<keyword evidence="2 4" id="KW-0732">Signal</keyword>
<proteinExistence type="predicted"/>
<feature type="signal peptide" evidence="4">
    <location>
        <begin position="1"/>
        <end position="18"/>
    </location>
</feature>
<dbReference type="PANTHER" id="PTHR24369">
    <property type="entry name" value="ANTIGEN BSP, PUTATIVE-RELATED"/>
    <property type="match status" value="1"/>
</dbReference>
<dbReference type="InterPro" id="IPR032675">
    <property type="entry name" value="LRR_dom_sf"/>
</dbReference>
<gene>
    <name evidence="5" type="primary">AVEN_143797_1</name>
    <name evidence="5" type="ORF">TNIN_459151</name>
</gene>
<dbReference type="Gene3D" id="3.80.10.10">
    <property type="entry name" value="Ribonuclease Inhibitor"/>
    <property type="match status" value="2"/>
</dbReference>
<dbReference type="AlphaFoldDB" id="A0A8X6X5W7"/>
<dbReference type="SMART" id="SM00369">
    <property type="entry name" value="LRR_TYP"/>
    <property type="match status" value="3"/>
</dbReference>